<proteinExistence type="inferred from homology"/>
<protein>
    <submittedName>
        <fullName evidence="9">FliH/SctL family protein</fullName>
    </submittedName>
</protein>
<evidence type="ECO:0000256" key="5">
    <source>
        <dbReference type="ARBA" id="ARBA00022927"/>
    </source>
</evidence>
<keyword evidence="3" id="KW-0813">Transport</keyword>
<keyword evidence="5" id="KW-0653">Protein transport</keyword>
<evidence type="ECO:0000256" key="3">
    <source>
        <dbReference type="ARBA" id="ARBA00022448"/>
    </source>
</evidence>
<keyword evidence="10" id="KW-1185">Reference proteome</keyword>
<evidence type="ECO:0000256" key="1">
    <source>
        <dbReference type="ARBA" id="ARBA00003041"/>
    </source>
</evidence>
<evidence type="ECO:0000256" key="4">
    <source>
        <dbReference type="ARBA" id="ARBA00022795"/>
    </source>
</evidence>
<dbReference type="Proteomes" id="UP001208017">
    <property type="component" value="Unassembled WGS sequence"/>
</dbReference>
<dbReference type="InterPro" id="IPR051472">
    <property type="entry name" value="T3SS_Stator/FliH"/>
</dbReference>
<dbReference type="Pfam" id="PF02108">
    <property type="entry name" value="FliH"/>
    <property type="match status" value="1"/>
</dbReference>
<dbReference type="PANTHER" id="PTHR34982">
    <property type="entry name" value="YOP PROTEINS TRANSLOCATION PROTEIN L"/>
    <property type="match status" value="1"/>
</dbReference>
<feature type="coiled-coil region" evidence="7">
    <location>
        <begin position="45"/>
        <end position="72"/>
    </location>
</feature>
<reference evidence="9 10" key="1">
    <citation type="submission" date="2022-11" db="EMBL/GenBank/DDBJ databases">
        <title>Study of microbial diversity in lake waters.</title>
        <authorList>
            <person name="Zhang J."/>
        </authorList>
    </citation>
    <scope>NUCLEOTIDE SEQUENCE [LARGE SCALE GENOMIC DNA]</scope>
    <source>
        <strain evidence="9 10">DT12</strain>
    </source>
</reference>
<organism evidence="9 10">
    <name type="scientific">Tumebacillus lacus</name>
    <dbReference type="NCBI Taxonomy" id="2995335"/>
    <lineage>
        <taxon>Bacteria</taxon>
        <taxon>Bacillati</taxon>
        <taxon>Bacillota</taxon>
        <taxon>Bacilli</taxon>
        <taxon>Bacillales</taxon>
        <taxon>Alicyclobacillaceae</taxon>
        <taxon>Tumebacillus</taxon>
    </lineage>
</organism>
<dbReference type="EMBL" id="JAPMLT010000001">
    <property type="protein sequence ID" value="MCX7568515.1"/>
    <property type="molecule type" value="Genomic_DNA"/>
</dbReference>
<evidence type="ECO:0000256" key="6">
    <source>
        <dbReference type="ARBA" id="ARBA00023225"/>
    </source>
</evidence>
<comment type="caution">
    <text evidence="9">The sequence shown here is derived from an EMBL/GenBank/DDBJ whole genome shotgun (WGS) entry which is preliminary data.</text>
</comment>
<dbReference type="RefSeq" id="WP_267149760.1">
    <property type="nucleotide sequence ID" value="NZ_JAPMLT010000001.1"/>
</dbReference>
<dbReference type="InterPro" id="IPR018035">
    <property type="entry name" value="Flagellar_FliH/T3SS_HrpE"/>
</dbReference>
<evidence type="ECO:0000259" key="8">
    <source>
        <dbReference type="Pfam" id="PF02108"/>
    </source>
</evidence>
<accession>A0ABT3WV17</accession>
<gene>
    <name evidence="9" type="ORF">OS242_00855</name>
</gene>
<keyword evidence="6" id="KW-1006">Bacterial flagellum protein export</keyword>
<sequence length="256" mass="28800">MSKLFKASRTSMTPEAYQIQVTRFVKDAPAVPIDPEWEMARQAAFREAEAIRQQAREEAAQLVGQAQEEAMNLLTRERERVESILLTEIETAKAQGYEDGRLAAEQQVAAEWSTRFDEVEQLHHLAVEERHRYLAESEPMLVELAVAVARKIIHQELSVSSEWVSQVVSRALEEIHDAGKIEVRVHPADYETVQARREGLRKEVPGQSELLILPDRGVDRGGCVVQTAFGNVDARLDTQLEEVKKALQEVAAGLKP</sequence>
<evidence type="ECO:0000256" key="2">
    <source>
        <dbReference type="ARBA" id="ARBA00006602"/>
    </source>
</evidence>
<keyword evidence="7" id="KW-0175">Coiled coil</keyword>
<evidence type="ECO:0000256" key="7">
    <source>
        <dbReference type="SAM" id="Coils"/>
    </source>
</evidence>
<comment type="similarity">
    <text evidence="2">Belongs to the FliH family.</text>
</comment>
<feature type="domain" description="Flagellar assembly protein FliH/Type III secretion system HrpE" evidence="8">
    <location>
        <begin position="120"/>
        <end position="242"/>
    </location>
</feature>
<keyword evidence="4" id="KW-1005">Bacterial flagellum biogenesis</keyword>
<name>A0ABT3WV17_9BACL</name>
<comment type="function">
    <text evidence="1">Needed for flagellar regrowth and assembly.</text>
</comment>
<dbReference type="PANTHER" id="PTHR34982:SF1">
    <property type="entry name" value="FLAGELLAR ASSEMBLY PROTEIN FLIH"/>
    <property type="match status" value="1"/>
</dbReference>
<evidence type="ECO:0000313" key="10">
    <source>
        <dbReference type="Proteomes" id="UP001208017"/>
    </source>
</evidence>
<evidence type="ECO:0000313" key="9">
    <source>
        <dbReference type="EMBL" id="MCX7568515.1"/>
    </source>
</evidence>
<dbReference type="SUPFAM" id="SSF160527">
    <property type="entry name" value="V-type ATPase subunit E-like"/>
    <property type="match status" value="1"/>
</dbReference>